<evidence type="ECO:0000259" key="1">
    <source>
        <dbReference type="Pfam" id="PF18029"/>
    </source>
</evidence>
<sequence>MDRRMQLTFDALDPRALGTFWAHVLGYVEEPAPDGFADWEAALRAWGMPEERWNDGYAIVDPAGAGPRVFLQRVPEGKSAKNRVHLDVGLPGAGPRGAEPDRAAVRARAAELADLGAQVVREFDEPGSGYWIVLLDPEGNEFCLV</sequence>
<reference evidence="2 3" key="1">
    <citation type="submission" date="2019-04" db="EMBL/GenBank/DDBJ databases">
        <title>Isolation and identification of Cellulomonas shaoxiangyii sp. Nov. isolated from feces of the Tibetan antelopes (Pantholops hodgsonii) in the Qinghai-Tibet plateau of China.</title>
        <authorList>
            <person name="Tian Z."/>
        </authorList>
    </citation>
    <scope>NUCLEOTIDE SEQUENCE [LARGE SCALE GENOMIC DNA]</scope>
    <source>
        <strain evidence="2 3">Z28</strain>
    </source>
</reference>
<dbReference type="Pfam" id="PF18029">
    <property type="entry name" value="Glyoxalase_6"/>
    <property type="match status" value="1"/>
</dbReference>
<proteinExistence type="predicted"/>
<dbReference type="RefSeq" id="WP_135971771.1">
    <property type="nucleotide sequence ID" value="NZ_CP039291.1"/>
</dbReference>
<dbReference type="SUPFAM" id="SSF54593">
    <property type="entry name" value="Glyoxalase/Bleomycin resistance protein/Dihydroxybiphenyl dioxygenase"/>
    <property type="match status" value="1"/>
</dbReference>
<accession>A0A4P7SHN8</accession>
<feature type="domain" description="Glyoxalase-like" evidence="1">
    <location>
        <begin position="6"/>
        <end position="145"/>
    </location>
</feature>
<name>A0A4P7SHN8_9CELL</name>
<protein>
    <submittedName>
        <fullName evidence="2">VOC family protein</fullName>
    </submittedName>
</protein>
<dbReference type="Proteomes" id="UP000296469">
    <property type="component" value="Chromosome"/>
</dbReference>
<dbReference type="PANTHER" id="PTHR35908:SF1">
    <property type="entry name" value="CONSERVED PROTEIN"/>
    <property type="match status" value="1"/>
</dbReference>
<dbReference type="KEGG" id="celz:E5225_07925"/>
<dbReference type="PANTHER" id="PTHR35908">
    <property type="entry name" value="HYPOTHETICAL FUSION PROTEIN"/>
    <property type="match status" value="1"/>
</dbReference>
<dbReference type="OrthoDB" id="5524593at2"/>
<keyword evidence="3" id="KW-1185">Reference proteome</keyword>
<dbReference type="InterPro" id="IPR041581">
    <property type="entry name" value="Glyoxalase_6"/>
</dbReference>
<dbReference type="EMBL" id="CP039291">
    <property type="protein sequence ID" value="QCB93500.1"/>
    <property type="molecule type" value="Genomic_DNA"/>
</dbReference>
<evidence type="ECO:0000313" key="2">
    <source>
        <dbReference type="EMBL" id="QCB93500.1"/>
    </source>
</evidence>
<dbReference type="Gene3D" id="3.10.180.10">
    <property type="entry name" value="2,3-Dihydroxybiphenyl 1,2-Dioxygenase, domain 1"/>
    <property type="match status" value="1"/>
</dbReference>
<dbReference type="InterPro" id="IPR029068">
    <property type="entry name" value="Glyas_Bleomycin-R_OHBP_Dase"/>
</dbReference>
<gene>
    <name evidence="2" type="ORF">E5225_07925</name>
</gene>
<evidence type="ECO:0000313" key="3">
    <source>
        <dbReference type="Proteomes" id="UP000296469"/>
    </source>
</evidence>
<dbReference type="AlphaFoldDB" id="A0A4P7SHN8"/>
<organism evidence="2 3">
    <name type="scientific">Cellulomonas shaoxiangyii</name>
    <dbReference type="NCBI Taxonomy" id="2566013"/>
    <lineage>
        <taxon>Bacteria</taxon>
        <taxon>Bacillati</taxon>
        <taxon>Actinomycetota</taxon>
        <taxon>Actinomycetes</taxon>
        <taxon>Micrococcales</taxon>
        <taxon>Cellulomonadaceae</taxon>
        <taxon>Cellulomonas</taxon>
    </lineage>
</organism>